<comment type="caution">
    <text evidence="1">The sequence shown here is derived from an EMBL/GenBank/DDBJ whole genome shotgun (WGS) entry which is preliminary data.</text>
</comment>
<keyword evidence="2" id="KW-1185">Reference proteome</keyword>
<evidence type="ECO:0000313" key="2">
    <source>
        <dbReference type="Proteomes" id="UP001143543"/>
    </source>
</evidence>
<dbReference type="Proteomes" id="UP001143543">
    <property type="component" value="Unassembled WGS sequence"/>
</dbReference>
<proteinExistence type="predicted"/>
<sequence length="162" mass="18024">MLIAVLFFGCESDDNCTKTIQIPQYTYSNGQSYVYYTEQEVSCDFEEAVDEPAQTGNELENFTYEVLLFEYTQDTGNNSHRLQMEIKLNNSNNYAVTGYPYFSIAIDGMVTSSAYANLASENCLGIAANSSCVFTLDIEEDSTLLGAPSAMELVAVKYYVTE</sequence>
<reference evidence="1" key="1">
    <citation type="submission" date="2022-07" db="EMBL/GenBank/DDBJ databases">
        <title>Taxonomy of Novel Oxalotrophic and Methylotrophic Bacteria.</title>
        <authorList>
            <person name="Sahin N."/>
            <person name="Tani A."/>
        </authorList>
    </citation>
    <scope>NUCLEOTIDE SEQUENCE</scope>
    <source>
        <strain evidence="1">Y10</strain>
    </source>
</reference>
<accession>A0ABQ5MH87</accession>
<gene>
    <name evidence="1" type="ORF">Y10_11200</name>
</gene>
<dbReference type="EMBL" id="BRVO01000001">
    <property type="protein sequence ID" value="GLB48752.1"/>
    <property type="molecule type" value="Genomic_DNA"/>
</dbReference>
<organism evidence="1 2">
    <name type="scientific">Neptunitalea lumnitzerae</name>
    <dbReference type="NCBI Taxonomy" id="2965509"/>
    <lineage>
        <taxon>Bacteria</taxon>
        <taxon>Pseudomonadati</taxon>
        <taxon>Bacteroidota</taxon>
        <taxon>Flavobacteriia</taxon>
        <taxon>Flavobacteriales</taxon>
        <taxon>Flavobacteriaceae</taxon>
        <taxon>Neptunitalea</taxon>
    </lineage>
</organism>
<evidence type="ECO:0008006" key="3">
    <source>
        <dbReference type="Google" id="ProtNLM"/>
    </source>
</evidence>
<protein>
    <recommendedName>
        <fullName evidence="3">Lipoprotein</fullName>
    </recommendedName>
</protein>
<evidence type="ECO:0000313" key="1">
    <source>
        <dbReference type="EMBL" id="GLB48752.1"/>
    </source>
</evidence>
<name>A0ABQ5MH87_9FLAO</name>